<comment type="caution">
    <text evidence="3">The sequence shown here is derived from an EMBL/GenBank/DDBJ whole genome shotgun (WGS) entry which is preliminary data.</text>
</comment>
<dbReference type="InterPro" id="IPR036526">
    <property type="entry name" value="C-N_Hydrolase_sf"/>
</dbReference>
<gene>
    <name evidence="3" type="ORF">E2F49_05530</name>
</gene>
<dbReference type="GO" id="GO:0033388">
    <property type="term" value="P:putrescine biosynthetic process from arginine"/>
    <property type="evidence" value="ECO:0007669"/>
    <property type="project" value="TreeGrafter"/>
</dbReference>
<dbReference type="CDD" id="cd07573">
    <property type="entry name" value="CPA"/>
    <property type="match status" value="1"/>
</dbReference>
<name>A0A4V3ANY7_9GAMM</name>
<dbReference type="EMBL" id="SMTG01000002">
    <property type="protein sequence ID" value="TDK33472.1"/>
    <property type="molecule type" value="Genomic_DNA"/>
</dbReference>
<dbReference type="PANTHER" id="PTHR43674:SF2">
    <property type="entry name" value="BETA-UREIDOPROPIONASE"/>
    <property type="match status" value="1"/>
</dbReference>
<dbReference type="InterPro" id="IPR050345">
    <property type="entry name" value="Aliph_Amidase/BUP"/>
</dbReference>
<protein>
    <submittedName>
        <fullName evidence="3">Carbon-nitrogen hydrolase</fullName>
    </submittedName>
</protein>
<proteinExistence type="predicted"/>
<evidence type="ECO:0000256" key="1">
    <source>
        <dbReference type="ARBA" id="ARBA00022801"/>
    </source>
</evidence>
<accession>A0A4V3ANY7</accession>
<dbReference type="AlphaFoldDB" id="A0A4V3ANY7"/>
<dbReference type="PROSITE" id="PS50263">
    <property type="entry name" value="CN_HYDROLASE"/>
    <property type="match status" value="1"/>
</dbReference>
<dbReference type="Pfam" id="PF00795">
    <property type="entry name" value="CN_hydrolase"/>
    <property type="match status" value="1"/>
</dbReference>
<dbReference type="Proteomes" id="UP000295543">
    <property type="component" value="Unassembled WGS sequence"/>
</dbReference>
<keyword evidence="1 3" id="KW-0378">Hydrolase</keyword>
<keyword evidence="4" id="KW-1185">Reference proteome</keyword>
<dbReference type="SUPFAM" id="SSF56317">
    <property type="entry name" value="Carbon-nitrogen hydrolase"/>
    <property type="match status" value="1"/>
</dbReference>
<evidence type="ECO:0000259" key="2">
    <source>
        <dbReference type="PROSITE" id="PS50263"/>
    </source>
</evidence>
<reference evidence="3 4" key="1">
    <citation type="submission" date="2019-03" db="EMBL/GenBank/DDBJ databases">
        <title>Luteimonas zhaokaii sp.nov., isolated from the rectal contents of Plateau pika in Yushu, Qinghai Province, China.</title>
        <authorList>
            <person name="Zhang G."/>
        </authorList>
    </citation>
    <scope>NUCLEOTIDE SEQUENCE [LARGE SCALE GENOMIC DNA]</scope>
    <source>
        <strain evidence="3 4">THG-MD21</strain>
    </source>
</reference>
<dbReference type="InterPro" id="IPR003010">
    <property type="entry name" value="C-N_Hydrolase"/>
</dbReference>
<dbReference type="PANTHER" id="PTHR43674">
    <property type="entry name" value="NITRILASE C965.09-RELATED"/>
    <property type="match status" value="1"/>
</dbReference>
<evidence type="ECO:0000313" key="4">
    <source>
        <dbReference type="Proteomes" id="UP000295543"/>
    </source>
</evidence>
<dbReference type="FunFam" id="3.60.110.10:FF:000010">
    <property type="entry name" value="Carbon-nitrogen hydrolase"/>
    <property type="match status" value="1"/>
</dbReference>
<sequence length="300" mass="33186">MTRKTTLPVALIQERAIIDRGADNADANLSIIETRVAEAARQGAKLVLLQELHNGAYFCQEENVDAFDLAEPIPGPSTERLAALAKQHKIVVVSSLFERRAAGLYHNTGVVFDADGSLAGKYRKMHIPDDPGFYEKFYFTPGDIGFKPIDTSVGRLGLLVCWDQWYPEAARLMALAGADLLLYPTAIGWDPTDVQDEKTRQRDAWILSHRGHAVANGLPVLSCNRVGHEPSPLGAAGIDFWGNSHVLGPQGEFLAQAGTDPTLLTCEVDLGRSEHVRRIWPFLRDRRIDAYGDLLKRYID</sequence>
<organism evidence="3 4">
    <name type="scientific">Luteimonas terrae</name>
    <dbReference type="NCBI Taxonomy" id="1530191"/>
    <lineage>
        <taxon>Bacteria</taxon>
        <taxon>Pseudomonadati</taxon>
        <taxon>Pseudomonadota</taxon>
        <taxon>Gammaproteobacteria</taxon>
        <taxon>Lysobacterales</taxon>
        <taxon>Lysobacteraceae</taxon>
        <taxon>Luteimonas</taxon>
    </lineage>
</organism>
<feature type="domain" description="CN hydrolase" evidence="2">
    <location>
        <begin position="7"/>
        <end position="270"/>
    </location>
</feature>
<dbReference type="Gene3D" id="3.60.110.10">
    <property type="entry name" value="Carbon-nitrogen hydrolase"/>
    <property type="match status" value="1"/>
</dbReference>
<dbReference type="GO" id="GO:0050126">
    <property type="term" value="F:N-carbamoylputrescine amidase activity"/>
    <property type="evidence" value="ECO:0007669"/>
    <property type="project" value="TreeGrafter"/>
</dbReference>
<evidence type="ECO:0000313" key="3">
    <source>
        <dbReference type="EMBL" id="TDK33472.1"/>
    </source>
</evidence>
<dbReference type="OrthoDB" id="9803803at2"/>